<dbReference type="NCBIfam" id="TIGR00765">
    <property type="entry name" value="yihY_not_rbn"/>
    <property type="match status" value="1"/>
</dbReference>
<feature type="transmembrane region" description="Helical" evidence="7">
    <location>
        <begin position="153"/>
        <end position="175"/>
    </location>
</feature>
<dbReference type="PANTHER" id="PTHR30213:SF0">
    <property type="entry name" value="UPF0761 MEMBRANE PROTEIN YIHY"/>
    <property type="match status" value="1"/>
</dbReference>
<dbReference type="Pfam" id="PF03631">
    <property type="entry name" value="Virul_fac_BrkB"/>
    <property type="match status" value="1"/>
</dbReference>
<feature type="transmembrane region" description="Helical" evidence="7">
    <location>
        <begin position="110"/>
        <end position="133"/>
    </location>
</feature>
<evidence type="ECO:0000256" key="7">
    <source>
        <dbReference type="SAM" id="Phobius"/>
    </source>
</evidence>
<evidence type="ECO:0000256" key="4">
    <source>
        <dbReference type="ARBA" id="ARBA00022989"/>
    </source>
</evidence>
<keyword evidence="9" id="KW-1185">Reference proteome</keyword>
<dbReference type="PANTHER" id="PTHR30213">
    <property type="entry name" value="INNER MEMBRANE PROTEIN YHJD"/>
    <property type="match status" value="1"/>
</dbReference>
<evidence type="ECO:0000313" key="9">
    <source>
        <dbReference type="Proteomes" id="UP000241507"/>
    </source>
</evidence>
<feature type="compositionally biased region" description="Basic and acidic residues" evidence="6">
    <location>
        <begin position="304"/>
        <end position="327"/>
    </location>
</feature>
<comment type="subcellular location">
    <subcellularLocation>
        <location evidence="1">Cell membrane</location>
        <topology evidence="1">Multi-pass membrane protein</topology>
    </subcellularLocation>
</comment>
<keyword evidence="4 7" id="KW-1133">Transmembrane helix</keyword>
<dbReference type="Proteomes" id="UP000241507">
    <property type="component" value="Chromosome"/>
</dbReference>
<accession>A0A2R3Z4G1</accession>
<evidence type="ECO:0000256" key="6">
    <source>
        <dbReference type="SAM" id="MobiDB-lite"/>
    </source>
</evidence>
<evidence type="ECO:0000256" key="2">
    <source>
        <dbReference type="ARBA" id="ARBA00022475"/>
    </source>
</evidence>
<name>A0A2R3Z4G1_9FLAO</name>
<organism evidence="8 9">
    <name type="scientific">Christiangramia fulva</name>
    <dbReference type="NCBI Taxonomy" id="2126553"/>
    <lineage>
        <taxon>Bacteria</taxon>
        <taxon>Pseudomonadati</taxon>
        <taxon>Bacteroidota</taxon>
        <taxon>Flavobacteriia</taxon>
        <taxon>Flavobacteriales</taxon>
        <taxon>Flavobacteriaceae</taxon>
        <taxon>Christiangramia</taxon>
    </lineage>
</organism>
<evidence type="ECO:0000256" key="1">
    <source>
        <dbReference type="ARBA" id="ARBA00004651"/>
    </source>
</evidence>
<proteinExistence type="predicted"/>
<feature type="transmembrane region" description="Helical" evidence="7">
    <location>
        <begin position="261"/>
        <end position="283"/>
    </location>
</feature>
<reference evidence="9" key="1">
    <citation type="submission" date="2018-03" db="EMBL/GenBank/DDBJ databases">
        <title>Gramella fulva sp. nov., isolated from a dry surface of tidal flat.</title>
        <authorList>
            <person name="Hwang S.H."/>
            <person name="Hwang W.M."/>
            <person name="Kang K."/>
            <person name="Ahn T.-Y."/>
        </authorList>
    </citation>
    <scope>NUCLEOTIDE SEQUENCE [LARGE SCALE GENOMIC DNA]</scope>
    <source>
        <strain evidence="9">SH35</strain>
    </source>
</reference>
<feature type="transmembrane region" description="Helical" evidence="7">
    <location>
        <begin position="195"/>
        <end position="215"/>
    </location>
</feature>
<keyword evidence="5 7" id="KW-0472">Membrane</keyword>
<dbReference type="InterPro" id="IPR017039">
    <property type="entry name" value="Virul_fac_BrkB"/>
</dbReference>
<dbReference type="OrthoDB" id="977385at2"/>
<keyword evidence="3 7" id="KW-0812">Transmembrane</keyword>
<evidence type="ECO:0000256" key="3">
    <source>
        <dbReference type="ARBA" id="ARBA00022692"/>
    </source>
</evidence>
<feature type="transmembrane region" description="Helical" evidence="7">
    <location>
        <begin position="227"/>
        <end position="249"/>
    </location>
</feature>
<keyword evidence="2" id="KW-1003">Cell membrane</keyword>
<dbReference type="KEGG" id="grs:C7S20_07705"/>
<evidence type="ECO:0000256" key="5">
    <source>
        <dbReference type="ARBA" id="ARBA00023136"/>
    </source>
</evidence>
<sequence>MKKEIKVEDQNLNADKPSQFSGEAWKSIGKRVIDQIKKDHVQITAAGVAFYFFLALFPTIVAAISLYSLIQDPAQISQDMAQLQGFLPPKTYSIFESIIDPVLKESSSTLGWSFALSILFSLWSANKGTSAIFEGLNISYNELDERGFIKKKLLSLGFTLGGIIVGILSLIAVIAFPSLIDRLGLSGTITGILSFSRWILMAVILIFSLGFLYQIAPARGKPQFKWVSWGAGIATVLWLLASILFSWYVSNFGSYSNTYGSFAAVIILLLWLFLTAFIILIGAEINAEMEHQTPKDTTTGEPKPMGERGAWHADHVADNEEKDEKTT</sequence>
<protein>
    <submittedName>
        <fullName evidence="8">YihY/virulence factor BrkB family protein</fullName>
    </submittedName>
</protein>
<dbReference type="AlphaFoldDB" id="A0A2R3Z4G1"/>
<gene>
    <name evidence="8" type="ORF">C7S20_07705</name>
</gene>
<dbReference type="PIRSF" id="PIRSF035875">
    <property type="entry name" value="RNase_BN"/>
    <property type="match status" value="1"/>
</dbReference>
<evidence type="ECO:0000313" key="8">
    <source>
        <dbReference type="EMBL" id="AVR45167.1"/>
    </source>
</evidence>
<feature type="region of interest" description="Disordered" evidence="6">
    <location>
        <begin position="292"/>
        <end position="327"/>
    </location>
</feature>
<feature type="transmembrane region" description="Helical" evidence="7">
    <location>
        <begin position="48"/>
        <end position="70"/>
    </location>
</feature>
<dbReference type="RefSeq" id="WP_107011945.1">
    <property type="nucleotide sequence ID" value="NZ_CP028136.1"/>
</dbReference>
<dbReference type="GO" id="GO:0005886">
    <property type="term" value="C:plasma membrane"/>
    <property type="evidence" value="ECO:0007669"/>
    <property type="project" value="UniProtKB-SubCell"/>
</dbReference>
<dbReference type="EMBL" id="CP028136">
    <property type="protein sequence ID" value="AVR45167.1"/>
    <property type="molecule type" value="Genomic_DNA"/>
</dbReference>